<dbReference type="Proteomes" id="UP000015523">
    <property type="component" value="Unassembled WGS sequence"/>
</dbReference>
<dbReference type="AlphaFoldDB" id="T0IVJ4"/>
<dbReference type="InterPro" id="IPR009875">
    <property type="entry name" value="PilZ_domain"/>
</dbReference>
<comment type="caution">
    <text evidence="2">The sequence shown here is derived from an EMBL/GenBank/DDBJ whole genome shotgun (WGS) entry which is preliminary data.</text>
</comment>
<evidence type="ECO:0000313" key="3">
    <source>
        <dbReference type="Proteomes" id="UP000015523"/>
    </source>
</evidence>
<sequence length="96" mass="10688">MTGRLLQPRAATRHKLFEPIVMRMRGTPQRAHLLDLSVGGALVHCEAPPLAGAWLMIETTEFVSGARVVWVRAKRFGIQFDAPIADAIVQRMIRSP</sequence>
<dbReference type="SUPFAM" id="SSF141371">
    <property type="entry name" value="PilZ domain-like"/>
    <property type="match status" value="1"/>
</dbReference>
<evidence type="ECO:0000259" key="1">
    <source>
        <dbReference type="Pfam" id="PF07238"/>
    </source>
</evidence>
<organism evidence="2 3">
    <name type="scientific">Sphingobium ummariense RL-3</name>
    <dbReference type="NCBI Taxonomy" id="1346791"/>
    <lineage>
        <taxon>Bacteria</taxon>
        <taxon>Pseudomonadati</taxon>
        <taxon>Pseudomonadota</taxon>
        <taxon>Alphaproteobacteria</taxon>
        <taxon>Sphingomonadales</taxon>
        <taxon>Sphingomonadaceae</taxon>
        <taxon>Sphingobium</taxon>
    </lineage>
</organism>
<reference evidence="2 3" key="1">
    <citation type="journal article" date="2013" name="Genome Announc.">
        <title>Draft Genome Sequence of Sphingobium ummariense Strain RL-3, a Hexachlorocyclohexane-Degrading Bacterium.</title>
        <authorList>
            <person name="Kohli P."/>
            <person name="Dua A."/>
            <person name="Sangwan N."/>
            <person name="Oldach P."/>
            <person name="Khurana J.P."/>
            <person name="Lal R."/>
        </authorList>
    </citation>
    <scope>NUCLEOTIDE SEQUENCE [LARGE SCALE GENOMIC DNA]</scope>
    <source>
        <strain evidence="2 3">RL-3</strain>
    </source>
</reference>
<gene>
    <name evidence="2" type="ORF">M529_07425</name>
</gene>
<accession>T0IVJ4</accession>
<dbReference type="Pfam" id="PF07238">
    <property type="entry name" value="PilZ"/>
    <property type="match status" value="1"/>
</dbReference>
<evidence type="ECO:0000313" key="2">
    <source>
        <dbReference type="EMBL" id="EQB32860.1"/>
    </source>
</evidence>
<feature type="domain" description="PilZ" evidence="1">
    <location>
        <begin position="8"/>
        <end position="88"/>
    </location>
</feature>
<dbReference type="PATRIC" id="fig|1346791.3.peg.1422"/>
<dbReference type="GO" id="GO:0035438">
    <property type="term" value="F:cyclic-di-GMP binding"/>
    <property type="evidence" value="ECO:0007669"/>
    <property type="project" value="InterPro"/>
</dbReference>
<dbReference type="EMBL" id="AUWY01000057">
    <property type="protein sequence ID" value="EQB32860.1"/>
    <property type="molecule type" value="Genomic_DNA"/>
</dbReference>
<dbReference type="STRING" id="1346791.M529_07425"/>
<protein>
    <recommendedName>
        <fullName evidence="1">PilZ domain-containing protein</fullName>
    </recommendedName>
</protein>
<keyword evidence="3" id="KW-1185">Reference proteome</keyword>
<proteinExistence type="predicted"/>
<name>T0IVJ4_9SPHN</name>